<dbReference type="PROSITE" id="PS00808">
    <property type="entry name" value="ADP_GLC_PYROPHOSPH_1"/>
    <property type="match status" value="1"/>
</dbReference>
<keyword evidence="5 9" id="KW-0547">Nucleotide-binding</keyword>
<evidence type="ECO:0000256" key="1">
    <source>
        <dbReference type="ARBA" id="ARBA00010443"/>
    </source>
</evidence>
<organism evidence="12 13">
    <name type="scientific">Shewanella aestuarii</name>
    <dbReference type="NCBI Taxonomy" id="1028752"/>
    <lineage>
        <taxon>Bacteria</taxon>
        <taxon>Pseudomonadati</taxon>
        <taxon>Pseudomonadota</taxon>
        <taxon>Gammaproteobacteria</taxon>
        <taxon>Alteromonadales</taxon>
        <taxon>Shewanellaceae</taxon>
        <taxon>Shewanella</taxon>
    </lineage>
</organism>
<accession>A0A6G9QKJ0</accession>
<keyword evidence="13" id="KW-1185">Reference proteome</keyword>
<comment type="catalytic activity">
    <reaction evidence="9">
        <text>alpha-D-glucose 1-phosphate + ATP + H(+) = ADP-alpha-D-glucose + diphosphate</text>
        <dbReference type="Rhea" id="RHEA:12120"/>
        <dbReference type="ChEBI" id="CHEBI:15378"/>
        <dbReference type="ChEBI" id="CHEBI:30616"/>
        <dbReference type="ChEBI" id="CHEBI:33019"/>
        <dbReference type="ChEBI" id="CHEBI:57498"/>
        <dbReference type="ChEBI" id="CHEBI:58601"/>
        <dbReference type="EC" id="2.7.7.27"/>
    </reaction>
</comment>
<dbReference type="AlphaFoldDB" id="A0A6G9QKJ0"/>
<dbReference type="GO" id="GO:0005978">
    <property type="term" value="P:glycogen biosynthetic process"/>
    <property type="evidence" value="ECO:0007669"/>
    <property type="project" value="UniProtKB-UniRule"/>
</dbReference>
<dbReference type="Gene3D" id="3.90.550.10">
    <property type="entry name" value="Spore Coat Polysaccharide Biosynthesis Protein SpsA, Chain A"/>
    <property type="match status" value="1"/>
</dbReference>
<proteinExistence type="inferred from homology"/>
<dbReference type="UniPathway" id="UPA00164"/>
<dbReference type="CDD" id="cd02508">
    <property type="entry name" value="ADP_Glucose_PP"/>
    <property type="match status" value="1"/>
</dbReference>
<dbReference type="GO" id="GO:0005524">
    <property type="term" value="F:ATP binding"/>
    <property type="evidence" value="ECO:0007669"/>
    <property type="project" value="UniProtKB-KW"/>
</dbReference>
<comment type="function">
    <text evidence="9">Involved in the biosynthesis of ADP-glucose, a building block required for the elongation reactions to produce glycogen. Catalyzes the reaction between ATP and alpha-D-glucose 1-phosphate (G1P) to produce pyrophosphate and ADP-Glc.</text>
</comment>
<dbReference type="KEGG" id="saes:HBH39_11580"/>
<evidence type="ECO:0000313" key="12">
    <source>
        <dbReference type="EMBL" id="QIR15046.1"/>
    </source>
</evidence>
<feature type="site" description="Could play a key role in the communication between the regulatory and the substrate sites" evidence="9">
    <location>
        <position position="107"/>
    </location>
</feature>
<keyword evidence="4 9" id="KW-0548">Nucleotidyltransferase</keyword>
<evidence type="ECO:0000256" key="2">
    <source>
        <dbReference type="ARBA" id="ARBA00022600"/>
    </source>
</evidence>
<dbReference type="NCBIfam" id="TIGR02091">
    <property type="entry name" value="glgC"/>
    <property type="match status" value="1"/>
</dbReference>
<dbReference type="PANTHER" id="PTHR43523:SF2">
    <property type="entry name" value="GLUCOSE-1-PHOSPHATE ADENYLYLTRANSFERASE"/>
    <property type="match status" value="1"/>
</dbReference>
<keyword evidence="7 9" id="KW-0320">Glycogen biosynthesis</keyword>
<keyword evidence="2 9" id="KW-0321">Glycogen metabolism</keyword>
<feature type="binding site" evidence="9">
    <location>
        <begin position="189"/>
        <end position="190"/>
    </location>
    <ligand>
        <name>alpha-D-glucose 1-phosphate</name>
        <dbReference type="ChEBI" id="CHEBI:58601"/>
    </ligand>
</feature>
<dbReference type="InterPro" id="IPR011831">
    <property type="entry name" value="ADP-Glc_PPase"/>
</dbReference>
<feature type="domain" description="Nucleotidyl transferase" evidence="10">
    <location>
        <begin position="17"/>
        <end position="282"/>
    </location>
</feature>
<evidence type="ECO:0000256" key="9">
    <source>
        <dbReference type="HAMAP-Rule" id="MF_00624"/>
    </source>
</evidence>
<dbReference type="Gene3D" id="2.160.10.10">
    <property type="entry name" value="Hexapeptide repeat proteins"/>
    <property type="match status" value="1"/>
</dbReference>
<evidence type="ECO:0000256" key="5">
    <source>
        <dbReference type="ARBA" id="ARBA00022741"/>
    </source>
</evidence>
<dbReference type="CDD" id="cd04651">
    <property type="entry name" value="LbH_G1P_AT_C"/>
    <property type="match status" value="1"/>
</dbReference>
<gene>
    <name evidence="9 12" type="primary">glgC</name>
    <name evidence="12" type="ORF">HBH39_11580</name>
</gene>
<dbReference type="InterPro" id="IPR005836">
    <property type="entry name" value="ADP_Glu_pyroP_CS"/>
</dbReference>
<dbReference type="InterPro" id="IPR005835">
    <property type="entry name" value="NTP_transferase_dom"/>
</dbReference>
<evidence type="ECO:0000313" key="13">
    <source>
        <dbReference type="Proteomes" id="UP000502608"/>
    </source>
</evidence>
<dbReference type="EC" id="2.7.7.27" evidence="9"/>
<dbReference type="SUPFAM" id="SSF53448">
    <property type="entry name" value="Nucleotide-diphospho-sugar transferases"/>
    <property type="match status" value="1"/>
</dbReference>
<sequence length="424" mass="47567">MSKSVRYISNLTRDTYALILAGGRGSRLHELTDWRAKPAVYFGGKFRIIDFPLSNCVNSGIRRIGVVTQYKSHSLIRHVSRGWGHFKKELGESIEILPASQQTSGNWYEGTADAVFQNIDIIRHEIPKYVMILSGDHIYRMDYAGLLASHAELGADMTVCCLEVSLEEAAGAFGVMEVDEQNRIIGFEEKPKHPKSIPGKPDKCLASMGNYVFNTKFLFDQLRKDSVNEKSERDFGKDIIPNIIKDHNVYAFPFVSSIENEPAYWRDVGTLDSFFQANMELLSPTPALNLYDAKWPIWTYQQQLPPAKFVFDDEDRRGMAIDSIVSGGCIISGAKVKRSVLFDEVHICSYSTVKDSVVLPDVVVLKNCKIKNAIIDRGCIIPEGMVIGYNHDHDRAKGFRVTEKGITLVTREMLGLGVGFEEGI</sequence>
<evidence type="ECO:0000256" key="3">
    <source>
        <dbReference type="ARBA" id="ARBA00022679"/>
    </source>
</evidence>
<dbReference type="PANTHER" id="PTHR43523">
    <property type="entry name" value="GLUCOSE-1-PHOSPHATE ADENYLYLTRANSFERASE-RELATED"/>
    <property type="match status" value="1"/>
</dbReference>
<dbReference type="GO" id="GO:0008878">
    <property type="term" value="F:glucose-1-phosphate adenylyltransferase activity"/>
    <property type="evidence" value="ECO:0007669"/>
    <property type="project" value="UniProtKB-UniRule"/>
</dbReference>
<comment type="pathway">
    <text evidence="9">Glycan biosynthesis; glycogen biosynthesis.</text>
</comment>
<dbReference type="InterPro" id="IPR056818">
    <property type="entry name" value="GlmU/GlgC-like_hexapep"/>
</dbReference>
<feature type="binding site" evidence="9">
    <location>
        <position position="174"/>
    </location>
    <ligand>
        <name>alpha-D-glucose 1-phosphate</name>
        <dbReference type="ChEBI" id="CHEBI:58601"/>
    </ligand>
</feature>
<dbReference type="SUPFAM" id="SSF51161">
    <property type="entry name" value="Trimeric LpxA-like enzymes"/>
    <property type="match status" value="1"/>
</dbReference>
<dbReference type="Pfam" id="PF24894">
    <property type="entry name" value="Hexapep_GlmU"/>
    <property type="match status" value="1"/>
</dbReference>
<dbReference type="InterPro" id="IPR011004">
    <property type="entry name" value="Trimer_LpxA-like_sf"/>
</dbReference>
<dbReference type="PROSITE" id="PS00810">
    <property type="entry name" value="ADP_GLC_PYROPHOSPH_3"/>
    <property type="match status" value="1"/>
</dbReference>
<dbReference type="Pfam" id="PF00483">
    <property type="entry name" value="NTP_transferase"/>
    <property type="match status" value="1"/>
</dbReference>
<dbReference type="HAMAP" id="MF_00624">
    <property type="entry name" value="GlgC"/>
    <property type="match status" value="1"/>
</dbReference>
<comment type="subunit">
    <text evidence="9">Homotetramer.</text>
</comment>
<keyword evidence="8 9" id="KW-0119">Carbohydrate metabolism</keyword>
<protein>
    <recommendedName>
        <fullName evidence="9">Glucose-1-phosphate adenylyltransferase</fullName>
        <ecNumber evidence="9">2.7.7.27</ecNumber>
    </recommendedName>
    <alternativeName>
        <fullName evidence="9">ADP-glucose pyrophosphorylase</fullName>
        <shortName evidence="9">ADPGlc PPase</shortName>
    </alternativeName>
    <alternativeName>
        <fullName evidence="9">ADP-glucose synthase</fullName>
    </alternativeName>
</protein>
<dbReference type="NCBIfam" id="NF002023">
    <property type="entry name" value="PRK00844.1"/>
    <property type="match status" value="1"/>
</dbReference>
<feature type="site" description="Could play a key role in the communication between the regulatory and the substrate sites" evidence="9">
    <location>
        <position position="69"/>
    </location>
</feature>
<reference evidence="12 13" key="1">
    <citation type="submission" date="2020-03" db="EMBL/GenBank/DDBJ databases">
        <title>Complete genome sequence of Shewanella sp.</title>
        <authorList>
            <person name="Kim Y.-S."/>
            <person name="Kim S.-J."/>
            <person name="Jung H.-K."/>
            <person name="Kim K.-H."/>
        </authorList>
    </citation>
    <scope>NUCLEOTIDE SEQUENCE [LARGE SCALE GENOMIC DNA]</scope>
    <source>
        <strain evidence="12 13">PN3F2</strain>
    </source>
</reference>
<dbReference type="EMBL" id="CP050313">
    <property type="protein sequence ID" value="QIR15046.1"/>
    <property type="molecule type" value="Genomic_DNA"/>
</dbReference>
<name>A0A6G9QKJ0_9GAMM</name>
<evidence type="ECO:0000259" key="11">
    <source>
        <dbReference type="Pfam" id="PF24894"/>
    </source>
</evidence>
<dbReference type="InterPro" id="IPR029044">
    <property type="entry name" value="Nucleotide-diphossugar_trans"/>
</dbReference>
<comment type="similarity">
    <text evidence="1 9">Belongs to the bacterial/plant glucose-1-phosphate adenylyltransferase family.</text>
</comment>
<evidence type="ECO:0000256" key="7">
    <source>
        <dbReference type="ARBA" id="ARBA00023056"/>
    </source>
</evidence>
<dbReference type="NCBIfam" id="NF001947">
    <property type="entry name" value="PRK00725.1"/>
    <property type="match status" value="1"/>
</dbReference>
<keyword evidence="3 9" id="KW-0808">Transferase</keyword>
<feature type="binding site" evidence="9">
    <location>
        <position position="207"/>
    </location>
    <ligand>
        <name>alpha-D-glucose 1-phosphate</name>
        <dbReference type="ChEBI" id="CHEBI:58601"/>
    </ligand>
</feature>
<evidence type="ECO:0000256" key="6">
    <source>
        <dbReference type="ARBA" id="ARBA00022840"/>
    </source>
</evidence>
<keyword evidence="6 9" id="KW-0067">ATP-binding</keyword>
<evidence type="ECO:0000256" key="8">
    <source>
        <dbReference type="ARBA" id="ARBA00023277"/>
    </source>
</evidence>
<evidence type="ECO:0000256" key="4">
    <source>
        <dbReference type="ARBA" id="ARBA00022695"/>
    </source>
</evidence>
<dbReference type="Proteomes" id="UP000502608">
    <property type="component" value="Chromosome"/>
</dbReference>
<evidence type="ECO:0000259" key="10">
    <source>
        <dbReference type="Pfam" id="PF00483"/>
    </source>
</evidence>
<feature type="binding site" evidence="9">
    <location>
        <position position="108"/>
    </location>
    <ligand>
        <name>alpha-D-glucose 1-phosphate</name>
        <dbReference type="ChEBI" id="CHEBI:58601"/>
    </ligand>
</feature>
<dbReference type="PROSITE" id="PS00809">
    <property type="entry name" value="ADP_GLC_PYROPHOSPH_2"/>
    <property type="match status" value="1"/>
</dbReference>
<dbReference type="InterPro" id="IPR023049">
    <property type="entry name" value="GlgC_bac"/>
</dbReference>
<feature type="domain" description="Glucose-1-phosphate adenylyltransferase/Bifunctional protein GlmU-like C-terminal hexapeptide" evidence="11">
    <location>
        <begin position="305"/>
        <end position="409"/>
    </location>
</feature>
<dbReference type="RefSeq" id="WP_167678424.1">
    <property type="nucleotide sequence ID" value="NZ_CP050313.1"/>
</dbReference>